<sequence length="422" mass="48389">MNKNARFDIFSEGRNKKFIDKRTDVLHSFKVVARSQQDPLAADEAAPQGVLLSAQEEVEKEEHKFGVYFDDEYNYLQHLRGTKEAVDWDTPDLEVYTIRKEDSQVCKQKELRERNKLVLPSSAFESFVEEPIGLLNKAAPLTGPRPELDPDIVAALDDDFATTNPEDEDTFPDNFVTLLNAEKSGNAFGNEDDDEWEDAEDEDQEIWGNFKETSNHAAVDPYARYVQNNGEYRSKKEYVSDEDEEKDFSSDFNDSDEEDDEARDKLGQLDGPALTFRDEETKSHFTNYSLTSSVLRRNEGLSKLDDCFEGKFMREYDDDQVGALDGEDIDGFVNEDSPHFAQVMEQQRKQIEKMGNNIDDKDRIVKWIKDMEIKRSSRNTKEEVDDIMTPQLASGLKWDHGPSNNTVIHIYVCNIGDPPRGQ</sequence>
<evidence type="ECO:0000256" key="1">
    <source>
        <dbReference type="ARBA" id="ARBA00009078"/>
    </source>
</evidence>
<dbReference type="Pfam" id="PF04180">
    <property type="entry name" value="LTV"/>
    <property type="match status" value="1"/>
</dbReference>
<comment type="caution">
    <text evidence="4">The sequence shown here is derived from an EMBL/GenBank/DDBJ whole genome shotgun (WGS) entry which is preliminary data.</text>
</comment>
<reference evidence="4 5" key="1">
    <citation type="submission" date="2024-05" db="EMBL/GenBank/DDBJ databases">
        <authorList>
            <person name="Wallberg A."/>
        </authorList>
    </citation>
    <scope>NUCLEOTIDE SEQUENCE [LARGE SCALE GENOMIC DNA]</scope>
</reference>
<comment type="similarity">
    <text evidence="1">Belongs to the LTV1 family.</text>
</comment>
<accession>A0AAV2RT86</accession>
<evidence type="ECO:0000256" key="3">
    <source>
        <dbReference type="SAM" id="MobiDB-lite"/>
    </source>
</evidence>
<protein>
    <recommendedName>
        <fullName evidence="2">Protein LTV1 homolog</fullName>
    </recommendedName>
</protein>
<feature type="region of interest" description="Disordered" evidence="3">
    <location>
        <begin position="234"/>
        <end position="267"/>
    </location>
</feature>
<name>A0AAV2RT86_MEGNR</name>
<proteinExistence type="inferred from homology"/>
<evidence type="ECO:0000256" key="2">
    <source>
        <dbReference type="ARBA" id="ARBA00021561"/>
    </source>
</evidence>
<dbReference type="AlphaFoldDB" id="A0AAV2RT86"/>
<dbReference type="GO" id="GO:0042274">
    <property type="term" value="P:ribosomal small subunit biogenesis"/>
    <property type="evidence" value="ECO:0007669"/>
    <property type="project" value="InterPro"/>
</dbReference>
<keyword evidence="5" id="KW-1185">Reference proteome</keyword>
<dbReference type="GO" id="GO:0005634">
    <property type="term" value="C:nucleus"/>
    <property type="evidence" value="ECO:0007669"/>
    <property type="project" value="TreeGrafter"/>
</dbReference>
<dbReference type="PANTHER" id="PTHR21531">
    <property type="entry name" value="LOW-TEMPERATURE VIABILITY PROTEIN LTV1-RELATED"/>
    <property type="match status" value="1"/>
</dbReference>
<dbReference type="InterPro" id="IPR007307">
    <property type="entry name" value="Ltv1"/>
</dbReference>
<dbReference type="GO" id="GO:0000056">
    <property type="term" value="P:ribosomal small subunit export from nucleus"/>
    <property type="evidence" value="ECO:0007669"/>
    <property type="project" value="TreeGrafter"/>
</dbReference>
<gene>
    <name evidence="4" type="ORF">MNOR_LOCUS27978</name>
</gene>
<dbReference type="PANTHER" id="PTHR21531:SF0">
    <property type="entry name" value="PROTEIN LTV1 HOMOLOG"/>
    <property type="match status" value="1"/>
</dbReference>
<dbReference type="GO" id="GO:0030688">
    <property type="term" value="C:preribosome, small subunit precursor"/>
    <property type="evidence" value="ECO:0007669"/>
    <property type="project" value="TreeGrafter"/>
</dbReference>
<evidence type="ECO:0000313" key="4">
    <source>
        <dbReference type="EMBL" id="CAL4137228.1"/>
    </source>
</evidence>
<evidence type="ECO:0000313" key="5">
    <source>
        <dbReference type="Proteomes" id="UP001497623"/>
    </source>
</evidence>
<organism evidence="4 5">
    <name type="scientific">Meganyctiphanes norvegica</name>
    <name type="common">Northern krill</name>
    <name type="synonym">Thysanopoda norvegica</name>
    <dbReference type="NCBI Taxonomy" id="48144"/>
    <lineage>
        <taxon>Eukaryota</taxon>
        <taxon>Metazoa</taxon>
        <taxon>Ecdysozoa</taxon>
        <taxon>Arthropoda</taxon>
        <taxon>Crustacea</taxon>
        <taxon>Multicrustacea</taxon>
        <taxon>Malacostraca</taxon>
        <taxon>Eumalacostraca</taxon>
        <taxon>Eucarida</taxon>
        <taxon>Euphausiacea</taxon>
        <taxon>Euphausiidae</taxon>
        <taxon>Meganyctiphanes</taxon>
    </lineage>
</organism>
<dbReference type="Proteomes" id="UP001497623">
    <property type="component" value="Unassembled WGS sequence"/>
</dbReference>
<dbReference type="GO" id="GO:0005829">
    <property type="term" value="C:cytosol"/>
    <property type="evidence" value="ECO:0007669"/>
    <property type="project" value="TreeGrafter"/>
</dbReference>
<dbReference type="EMBL" id="CAXKWB010030181">
    <property type="protein sequence ID" value="CAL4137228.1"/>
    <property type="molecule type" value="Genomic_DNA"/>
</dbReference>
<feature type="non-terminal residue" evidence="4">
    <location>
        <position position="422"/>
    </location>
</feature>